<organism evidence="2 3">
    <name type="scientific">Flavobacterium branchiophilum</name>
    <dbReference type="NCBI Taxonomy" id="55197"/>
    <lineage>
        <taxon>Bacteria</taxon>
        <taxon>Pseudomonadati</taxon>
        <taxon>Bacteroidota</taxon>
        <taxon>Flavobacteriia</taxon>
        <taxon>Flavobacteriales</taxon>
        <taxon>Flavobacteriaceae</taxon>
        <taxon>Flavobacterium</taxon>
    </lineage>
</organism>
<reference evidence="2 3" key="1">
    <citation type="submission" date="2017-09" db="EMBL/GenBank/DDBJ databases">
        <title>Whole genomes of Flavobacteriaceae.</title>
        <authorList>
            <person name="Stine C."/>
            <person name="Li C."/>
            <person name="Tadesse D."/>
        </authorList>
    </citation>
    <scope>NUCLEOTIDE SEQUENCE [LARGE SCALE GENOMIC DNA]</scope>
    <source>
        <strain evidence="2 3">ATCC 35036</strain>
    </source>
</reference>
<keyword evidence="1" id="KW-1133">Transmembrane helix</keyword>
<keyword evidence="1" id="KW-0812">Transmembrane</keyword>
<dbReference type="AlphaFoldDB" id="A0A2H3KBH3"/>
<comment type="caution">
    <text evidence="2">The sequence shown here is derived from an EMBL/GenBank/DDBJ whole genome shotgun (WGS) entry which is preliminary data.</text>
</comment>
<evidence type="ECO:0000313" key="3">
    <source>
        <dbReference type="Proteomes" id="UP000220828"/>
    </source>
</evidence>
<name>A0A2H3KBH3_9FLAO</name>
<feature type="transmembrane region" description="Helical" evidence="1">
    <location>
        <begin position="6"/>
        <end position="24"/>
    </location>
</feature>
<gene>
    <name evidence="2" type="ORF">B0A77_08255</name>
</gene>
<dbReference type="Proteomes" id="UP000220828">
    <property type="component" value="Unassembled WGS sequence"/>
</dbReference>
<keyword evidence="1" id="KW-0472">Membrane</keyword>
<sequence length="61" mass="6934">MLNLKCGMLILTVFCIGIAMEILLEAPQTPKGVRYFARISFLNVMIKKKNIPQKYISFGVQ</sequence>
<evidence type="ECO:0000256" key="1">
    <source>
        <dbReference type="SAM" id="Phobius"/>
    </source>
</evidence>
<protein>
    <submittedName>
        <fullName evidence="2">Uncharacterized protein</fullName>
    </submittedName>
</protein>
<accession>A0A2H3KBH3</accession>
<proteinExistence type="predicted"/>
<dbReference type="EMBL" id="PCMW01000043">
    <property type="protein sequence ID" value="PDS24388.1"/>
    <property type="molecule type" value="Genomic_DNA"/>
</dbReference>
<evidence type="ECO:0000313" key="2">
    <source>
        <dbReference type="EMBL" id="PDS24388.1"/>
    </source>
</evidence>